<dbReference type="InterPro" id="IPR036259">
    <property type="entry name" value="MFS_trans_sf"/>
</dbReference>
<dbReference type="InterPro" id="IPR050360">
    <property type="entry name" value="MFS_Sugar_Transporters"/>
</dbReference>
<keyword evidence="3 7" id="KW-0813">Transport</keyword>
<comment type="similarity">
    <text evidence="2 7">Belongs to the major facilitator superfamily. Sugar transporter (TC 2.A.1.1) family.</text>
</comment>
<feature type="transmembrane region" description="Helical" evidence="8">
    <location>
        <begin position="58"/>
        <end position="81"/>
    </location>
</feature>
<evidence type="ECO:0000256" key="6">
    <source>
        <dbReference type="ARBA" id="ARBA00023136"/>
    </source>
</evidence>
<feature type="transmembrane region" description="Helical" evidence="8">
    <location>
        <begin position="437"/>
        <end position="456"/>
    </location>
</feature>
<accession>A0ABR0LSW9</accession>
<name>A0ABR0LSW9_9PEZI</name>
<keyword evidence="4 8" id="KW-0812">Transmembrane</keyword>
<dbReference type="Proteomes" id="UP001357485">
    <property type="component" value="Unassembled WGS sequence"/>
</dbReference>
<organism evidence="10 11">
    <name type="scientific">Cryomyces antarcticus</name>
    <dbReference type="NCBI Taxonomy" id="329879"/>
    <lineage>
        <taxon>Eukaryota</taxon>
        <taxon>Fungi</taxon>
        <taxon>Dikarya</taxon>
        <taxon>Ascomycota</taxon>
        <taxon>Pezizomycotina</taxon>
        <taxon>Dothideomycetes</taxon>
        <taxon>Dothideomycetes incertae sedis</taxon>
        <taxon>Cryomyces</taxon>
    </lineage>
</organism>
<sequence length="540" mass="59333">MGHVRAKANKYNFAVAFFVALGSFTYGFNSAIIGSVIGLPSFFSYFNFKATSEYGGHIIGASNGLYAGAGCIGCWTVFWLLDTLGRKRAIQVITVLCIVSAVIQTASVHIAMFLVGRFLNGIGVGFMNCTIPTYISEISPPAQRGRIVGLHGFIICAAYGAAGWAGFGIYYETNPAIQWRLLCALQIVAPLLLLIGSPWIPESPRWLINNGHDQKGLEVLEKLHANSDDPQHVGAKEEFVQIQTQLALERGSPSPNMFQLIFDRRYRKRMFYGFYLQAMCQSTGVLVVANYMVLELNNLGVTGSMPLLLLAVYNSWAALLNYINALLIDRIGRIRIITIGISGCIVCLSIVTALNSRYGTADNPNKAGQAVAVLFMFLFVTFYGFGIDVSSYVYCSEIFPTHIRSKGVGWSVSGLFLMTTIYTTAAGPAFNTIGWRFYLIFIVITTLMLPYVVFCFPETKGLSLEEVGALFGDEVAMDVTHLSEKQREELDANIAKTTDLTTFDLEKNRHHVNTGSPFSKMSGTDIEHIEEVGAGGRKLQ</sequence>
<dbReference type="EMBL" id="JAVRRA010016425">
    <property type="protein sequence ID" value="KAK5202058.1"/>
    <property type="molecule type" value="Genomic_DNA"/>
</dbReference>
<dbReference type="SUPFAM" id="SSF103473">
    <property type="entry name" value="MFS general substrate transporter"/>
    <property type="match status" value="1"/>
</dbReference>
<protein>
    <recommendedName>
        <fullName evidence="9">Major facilitator superfamily (MFS) profile domain-containing protein</fullName>
    </recommendedName>
</protein>
<feature type="transmembrane region" description="Helical" evidence="8">
    <location>
        <begin position="12"/>
        <end position="38"/>
    </location>
</feature>
<evidence type="ECO:0000256" key="5">
    <source>
        <dbReference type="ARBA" id="ARBA00022989"/>
    </source>
</evidence>
<keyword evidence="6 8" id="KW-0472">Membrane</keyword>
<evidence type="ECO:0000259" key="9">
    <source>
        <dbReference type="PROSITE" id="PS50850"/>
    </source>
</evidence>
<proteinExistence type="inferred from homology"/>
<dbReference type="InterPro" id="IPR005828">
    <property type="entry name" value="MFS_sugar_transport-like"/>
</dbReference>
<evidence type="ECO:0000256" key="1">
    <source>
        <dbReference type="ARBA" id="ARBA00004141"/>
    </source>
</evidence>
<evidence type="ECO:0000313" key="11">
    <source>
        <dbReference type="Proteomes" id="UP001357485"/>
    </source>
</evidence>
<dbReference type="InterPro" id="IPR020846">
    <property type="entry name" value="MFS_dom"/>
</dbReference>
<comment type="caution">
    <text evidence="10">The sequence shown here is derived from an EMBL/GenBank/DDBJ whole genome shotgun (WGS) entry which is preliminary data.</text>
</comment>
<reference evidence="10 11" key="1">
    <citation type="submission" date="2023-08" db="EMBL/GenBank/DDBJ databases">
        <title>Black Yeasts Isolated from many extreme environments.</title>
        <authorList>
            <person name="Coleine C."/>
            <person name="Stajich J.E."/>
            <person name="Selbmann L."/>
        </authorList>
    </citation>
    <scope>NUCLEOTIDE SEQUENCE [LARGE SCALE GENOMIC DNA]</scope>
    <source>
        <strain evidence="10 11">CCFEE 536</strain>
    </source>
</reference>
<evidence type="ECO:0000256" key="8">
    <source>
        <dbReference type="SAM" id="Phobius"/>
    </source>
</evidence>
<feature type="transmembrane region" description="Helical" evidence="8">
    <location>
        <begin position="336"/>
        <end position="358"/>
    </location>
</feature>
<dbReference type="PRINTS" id="PR00171">
    <property type="entry name" value="SUGRTRNSPORT"/>
</dbReference>
<evidence type="ECO:0000256" key="3">
    <source>
        <dbReference type="ARBA" id="ARBA00022448"/>
    </source>
</evidence>
<dbReference type="Pfam" id="PF00083">
    <property type="entry name" value="Sugar_tr"/>
    <property type="match status" value="1"/>
</dbReference>
<feature type="transmembrane region" description="Helical" evidence="8">
    <location>
        <begin position="147"/>
        <end position="171"/>
    </location>
</feature>
<dbReference type="PROSITE" id="PS00217">
    <property type="entry name" value="SUGAR_TRANSPORT_2"/>
    <property type="match status" value="1"/>
</dbReference>
<dbReference type="PROSITE" id="PS50850">
    <property type="entry name" value="MFS"/>
    <property type="match status" value="1"/>
</dbReference>
<dbReference type="PANTHER" id="PTHR48022">
    <property type="entry name" value="PLASTIDIC GLUCOSE TRANSPORTER 4"/>
    <property type="match status" value="1"/>
</dbReference>
<comment type="subcellular location">
    <subcellularLocation>
        <location evidence="1">Membrane</location>
        <topology evidence="1">Multi-pass membrane protein</topology>
    </subcellularLocation>
</comment>
<feature type="domain" description="Major facilitator superfamily (MFS) profile" evidence="9">
    <location>
        <begin position="15"/>
        <end position="460"/>
    </location>
</feature>
<dbReference type="InterPro" id="IPR005829">
    <property type="entry name" value="Sugar_transporter_CS"/>
</dbReference>
<feature type="transmembrane region" description="Helical" evidence="8">
    <location>
        <begin position="370"/>
        <end position="395"/>
    </location>
</feature>
<gene>
    <name evidence="10" type="ORF">LTR16_000512</name>
</gene>
<keyword evidence="5 8" id="KW-1133">Transmembrane helix</keyword>
<feature type="transmembrane region" description="Helical" evidence="8">
    <location>
        <begin position="274"/>
        <end position="293"/>
    </location>
</feature>
<dbReference type="NCBIfam" id="TIGR00879">
    <property type="entry name" value="SP"/>
    <property type="match status" value="1"/>
</dbReference>
<dbReference type="PANTHER" id="PTHR48022:SF11">
    <property type="entry name" value="MONOSACCHARIDE TRANSPORTER (HXT8), PUTATIVE (AFU_ORTHOLOGUE AFUA_2G08120)-RELATED"/>
    <property type="match status" value="1"/>
</dbReference>
<evidence type="ECO:0000313" key="10">
    <source>
        <dbReference type="EMBL" id="KAK5202058.1"/>
    </source>
</evidence>
<evidence type="ECO:0000256" key="2">
    <source>
        <dbReference type="ARBA" id="ARBA00010992"/>
    </source>
</evidence>
<keyword evidence="11" id="KW-1185">Reference proteome</keyword>
<evidence type="ECO:0000256" key="7">
    <source>
        <dbReference type="RuleBase" id="RU003346"/>
    </source>
</evidence>
<feature type="transmembrane region" description="Helical" evidence="8">
    <location>
        <begin position="93"/>
        <end position="112"/>
    </location>
</feature>
<feature type="transmembrane region" description="Helical" evidence="8">
    <location>
        <begin position="407"/>
        <end position="425"/>
    </location>
</feature>
<dbReference type="Gene3D" id="1.20.1250.20">
    <property type="entry name" value="MFS general substrate transporter like domains"/>
    <property type="match status" value="1"/>
</dbReference>
<feature type="transmembrane region" description="Helical" evidence="8">
    <location>
        <begin position="305"/>
        <end position="324"/>
    </location>
</feature>
<dbReference type="InterPro" id="IPR003663">
    <property type="entry name" value="Sugar/inositol_transpt"/>
</dbReference>
<evidence type="ECO:0000256" key="4">
    <source>
        <dbReference type="ARBA" id="ARBA00022692"/>
    </source>
</evidence>